<dbReference type="EMBL" id="FOFG01000007">
    <property type="protein sequence ID" value="SEQ70536.1"/>
    <property type="molecule type" value="Genomic_DNA"/>
</dbReference>
<protein>
    <submittedName>
        <fullName evidence="2">Uncharacterized protein</fullName>
    </submittedName>
</protein>
<name>A0A1H9I7L3_9HYPH</name>
<evidence type="ECO:0000256" key="1">
    <source>
        <dbReference type="SAM" id="Phobius"/>
    </source>
</evidence>
<organism evidence="2 3">
    <name type="scientific">Faunimonas pinastri</name>
    <dbReference type="NCBI Taxonomy" id="1855383"/>
    <lineage>
        <taxon>Bacteria</taxon>
        <taxon>Pseudomonadati</taxon>
        <taxon>Pseudomonadota</taxon>
        <taxon>Alphaproteobacteria</taxon>
        <taxon>Hyphomicrobiales</taxon>
        <taxon>Afifellaceae</taxon>
        <taxon>Faunimonas</taxon>
    </lineage>
</organism>
<feature type="transmembrane region" description="Helical" evidence="1">
    <location>
        <begin position="93"/>
        <end position="113"/>
    </location>
</feature>
<evidence type="ECO:0000313" key="3">
    <source>
        <dbReference type="Proteomes" id="UP000199647"/>
    </source>
</evidence>
<dbReference type="AlphaFoldDB" id="A0A1H9I7L3"/>
<accession>A0A1H9I7L3</accession>
<dbReference type="STRING" id="1855383.SAMN05216548_1079"/>
<dbReference type="Proteomes" id="UP000199647">
    <property type="component" value="Unassembled WGS sequence"/>
</dbReference>
<proteinExistence type="predicted"/>
<keyword evidence="1" id="KW-0812">Transmembrane</keyword>
<feature type="transmembrane region" description="Helical" evidence="1">
    <location>
        <begin position="62"/>
        <end position="81"/>
    </location>
</feature>
<reference evidence="2 3" key="1">
    <citation type="submission" date="2016-10" db="EMBL/GenBank/DDBJ databases">
        <authorList>
            <person name="de Groot N.N."/>
        </authorList>
    </citation>
    <scope>NUCLEOTIDE SEQUENCE [LARGE SCALE GENOMIC DNA]</scope>
    <source>
        <strain evidence="2 3">A52C2</strain>
    </source>
</reference>
<keyword evidence="1" id="KW-0472">Membrane</keyword>
<sequence length="153" mass="16726">MIAAETVMLFKLTAGIRTHIKVRVAEWALGTILFNFGWILLLPAQTFDGPSYAGMARVAPEGVWGLACLIVGAARLVALFINGTRRRTPHVRAIMAFLSCFFWLQISLCFLQAGTVPTGLAVYPVLLALDIFNLFRASSDARLSDEVARNGRA</sequence>
<gene>
    <name evidence="2" type="ORF">SAMN05216548_1079</name>
</gene>
<feature type="transmembrane region" description="Helical" evidence="1">
    <location>
        <begin position="24"/>
        <end position="42"/>
    </location>
</feature>
<keyword evidence="1" id="KW-1133">Transmembrane helix</keyword>
<evidence type="ECO:0000313" key="2">
    <source>
        <dbReference type="EMBL" id="SEQ70536.1"/>
    </source>
</evidence>
<keyword evidence="3" id="KW-1185">Reference proteome</keyword>